<dbReference type="PANTHER" id="PTHR47377">
    <property type="entry name" value="RHODANESE-LIKE DOMAIN-CONTAINING PROTEIN 4, CHLOROPLASTIC"/>
    <property type="match status" value="1"/>
</dbReference>
<dbReference type="AlphaFoldDB" id="A0A512DHG8"/>
<dbReference type="InterPro" id="IPR044240">
    <property type="entry name" value="STR4-like"/>
</dbReference>
<evidence type="ECO:0000259" key="1">
    <source>
        <dbReference type="PROSITE" id="PS50206"/>
    </source>
</evidence>
<dbReference type="CDD" id="cd01522">
    <property type="entry name" value="RHOD_1"/>
    <property type="match status" value="1"/>
</dbReference>
<dbReference type="PROSITE" id="PS50206">
    <property type="entry name" value="RHODANESE_3"/>
    <property type="match status" value="1"/>
</dbReference>
<dbReference type="Proteomes" id="UP000321523">
    <property type="component" value="Unassembled WGS sequence"/>
</dbReference>
<dbReference type="EMBL" id="BJYZ01000001">
    <property type="protein sequence ID" value="GEO35934.1"/>
    <property type="molecule type" value="Genomic_DNA"/>
</dbReference>
<reference evidence="2 3" key="1">
    <citation type="submission" date="2019-07" db="EMBL/GenBank/DDBJ databases">
        <title>Whole genome shotgun sequence of Skermanella aerolata NBRC 106429.</title>
        <authorList>
            <person name="Hosoyama A."/>
            <person name="Uohara A."/>
            <person name="Ohji S."/>
            <person name="Ichikawa N."/>
        </authorList>
    </citation>
    <scope>NUCLEOTIDE SEQUENCE [LARGE SCALE GENOMIC DNA]</scope>
    <source>
        <strain evidence="2 3">NBRC 106429</strain>
    </source>
</reference>
<evidence type="ECO:0000313" key="2">
    <source>
        <dbReference type="EMBL" id="GEO35934.1"/>
    </source>
</evidence>
<dbReference type="OrthoDB" id="9815890at2"/>
<dbReference type="InterPro" id="IPR001763">
    <property type="entry name" value="Rhodanese-like_dom"/>
</dbReference>
<dbReference type="SMART" id="SM00450">
    <property type="entry name" value="RHOD"/>
    <property type="match status" value="1"/>
</dbReference>
<keyword evidence="3" id="KW-1185">Reference proteome</keyword>
<organism evidence="2 3">
    <name type="scientific">Skermanella aerolata</name>
    <dbReference type="NCBI Taxonomy" id="393310"/>
    <lineage>
        <taxon>Bacteria</taxon>
        <taxon>Pseudomonadati</taxon>
        <taxon>Pseudomonadota</taxon>
        <taxon>Alphaproteobacteria</taxon>
        <taxon>Rhodospirillales</taxon>
        <taxon>Azospirillaceae</taxon>
        <taxon>Skermanella</taxon>
    </lineage>
</organism>
<dbReference type="RefSeq" id="WP_044431307.1">
    <property type="nucleotide sequence ID" value="NZ_BJYZ01000001.1"/>
</dbReference>
<dbReference type="Pfam" id="PF00581">
    <property type="entry name" value="Rhodanese"/>
    <property type="match status" value="1"/>
</dbReference>
<dbReference type="PANTHER" id="PTHR47377:SF1">
    <property type="entry name" value="RHODANESE-LIKE DOMAIN-CONTAINING PROTEIN 4, CHLOROPLASTIC"/>
    <property type="match status" value="1"/>
</dbReference>
<name>A0A512DHG8_9PROT</name>
<feature type="domain" description="Rhodanese" evidence="1">
    <location>
        <begin position="19"/>
        <end position="125"/>
    </location>
</feature>
<protein>
    <recommendedName>
        <fullName evidence="1">Rhodanese domain-containing protein</fullName>
    </recommendedName>
</protein>
<comment type="caution">
    <text evidence="2">The sequence shown here is derived from an EMBL/GenBank/DDBJ whole genome shotgun (WGS) entry which is preliminary data.</text>
</comment>
<dbReference type="Gene3D" id="3.40.250.10">
    <property type="entry name" value="Rhodanese-like domain"/>
    <property type="match status" value="1"/>
</dbReference>
<proteinExistence type="predicted"/>
<sequence>MSAPIPDVPPDEVWQALKSDPKAKLVDVRTTPEWNFVGVPDLTELGKAPIKIEWQVYPGMSVNEDFLHKLKLEEVEPGDKVYFLCRSGVRSLAAAKLAQKNGYAEVFNIADGFEGPKDASGHRGTVAGWKQLGLPWTQG</sequence>
<gene>
    <name evidence="2" type="ORF">SAE02_00820</name>
</gene>
<dbReference type="SUPFAM" id="SSF52821">
    <property type="entry name" value="Rhodanese/Cell cycle control phosphatase"/>
    <property type="match status" value="1"/>
</dbReference>
<accession>A0A512DHG8</accession>
<dbReference type="InterPro" id="IPR036873">
    <property type="entry name" value="Rhodanese-like_dom_sf"/>
</dbReference>
<evidence type="ECO:0000313" key="3">
    <source>
        <dbReference type="Proteomes" id="UP000321523"/>
    </source>
</evidence>